<keyword evidence="1" id="KW-1133">Transmembrane helix</keyword>
<dbReference type="Pfam" id="PF02517">
    <property type="entry name" value="Rce1-like"/>
    <property type="match status" value="1"/>
</dbReference>
<dbReference type="Proteomes" id="UP000320531">
    <property type="component" value="Unassembled WGS sequence"/>
</dbReference>
<comment type="caution">
    <text evidence="3">The sequence shown here is derived from an EMBL/GenBank/DDBJ whole genome shotgun (WGS) entry which is preliminary data.</text>
</comment>
<accession>A0A558GHM3</accession>
<dbReference type="AlphaFoldDB" id="A0A558GHM3"/>
<reference evidence="3 4" key="1">
    <citation type="submission" date="2019-07" db="EMBL/GenBank/DDBJ databases">
        <title>Draft genome of C. aurimucosum strain 14-2523.</title>
        <authorList>
            <person name="Pacheco L.G.C."/>
            <person name="Aguiar E.R.G.R."/>
            <person name="Navas J."/>
            <person name="Santos C.S."/>
            <person name="Rocha D.J.P.G."/>
        </authorList>
    </citation>
    <scope>NUCLEOTIDE SEQUENCE [LARGE SCALE GENOMIC DNA]</scope>
    <source>
        <strain evidence="3 4">14-2523</strain>
    </source>
</reference>
<evidence type="ECO:0000313" key="4">
    <source>
        <dbReference type="Proteomes" id="UP000320531"/>
    </source>
</evidence>
<evidence type="ECO:0000256" key="1">
    <source>
        <dbReference type="SAM" id="Phobius"/>
    </source>
</evidence>
<feature type="transmembrane region" description="Helical" evidence="1">
    <location>
        <begin position="65"/>
        <end position="84"/>
    </location>
</feature>
<dbReference type="GO" id="GO:0004175">
    <property type="term" value="F:endopeptidase activity"/>
    <property type="evidence" value="ECO:0007669"/>
    <property type="project" value="UniProtKB-ARBA"/>
</dbReference>
<organism evidence="3 4">
    <name type="scientific">Corynebacterium aurimucosum</name>
    <dbReference type="NCBI Taxonomy" id="169292"/>
    <lineage>
        <taxon>Bacteria</taxon>
        <taxon>Bacillati</taxon>
        <taxon>Actinomycetota</taxon>
        <taxon>Actinomycetes</taxon>
        <taxon>Mycobacteriales</taxon>
        <taxon>Corynebacteriaceae</taxon>
        <taxon>Corynebacterium</taxon>
    </lineage>
</organism>
<evidence type="ECO:0000313" key="3">
    <source>
        <dbReference type="EMBL" id="TVU56376.1"/>
    </source>
</evidence>
<dbReference type="EMBL" id="VMTY01000028">
    <property type="protein sequence ID" value="TVU56376.1"/>
    <property type="molecule type" value="Genomic_DNA"/>
</dbReference>
<protein>
    <submittedName>
        <fullName evidence="3">CPBP family intramembrane metalloprotease</fullName>
    </submittedName>
</protein>
<keyword evidence="3" id="KW-0482">Metalloprotease</keyword>
<keyword evidence="3" id="KW-0378">Hydrolase</keyword>
<feature type="transmembrane region" description="Helical" evidence="1">
    <location>
        <begin position="35"/>
        <end position="59"/>
    </location>
</feature>
<feature type="domain" description="CAAX prenyl protease 2/Lysostaphin resistance protein A-like" evidence="2">
    <location>
        <begin position="81"/>
        <end position="168"/>
    </location>
</feature>
<evidence type="ECO:0000259" key="2">
    <source>
        <dbReference type="Pfam" id="PF02517"/>
    </source>
</evidence>
<dbReference type="GO" id="GO:0080120">
    <property type="term" value="P:CAAX-box protein maturation"/>
    <property type="evidence" value="ECO:0007669"/>
    <property type="project" value="UniProtKB-ARBA"/>
</dbReference>
<sequence>MIEFLLFLWPSVLYIFFRRKSLGVSRARAHVGLRWGSWQAAGLSLVLFPVLLGIGYLGIRLVPTASLTLPGVVLVQGVSGAAILRAVGEEIFFRGFLGGLFLRRWGLWGGNTLQAALFLVPHLVLLSVDVHLWPILPVQFLSGWILGAVRYRSGSIIECSILHAAVNVGIGLLAG</sequence>
<gene>
    <name evidence="3" type="ORF">FQK23_08495</name>
</gene>
<name>A0A558GHM3_9CORY</name>
<dbReference type="GO" id="GO:0008237">
    <property type="term" value="F:metallopeptidase activity"/>
    <property type="evidence" value="ECO:0007669"/>
    <property type="project" value="UniProtKB-KW"/>
</dbReference>
<dbReference type="InterPro" id="IPR003675">
    <property type="entry name" value="Rce1/LyrA-like_dom"/>
</dbReference>
<proteinExistence type="predicted"/>
<dbReference type="GO" id="GO:0006508">
    <property type="term" value="P:proteolysis"/>
    <property type="evidence" value="ECO:0007669"/>
    <property type="project" value="UniProtKB-KW"/>
</dbReference>
<keyword evidence="1" id="KW-0812">Transmembrane</keyword>
<keyword evidence="1" id="KW-0472">Membrane</keyword>
<keyword evidence="3" id="KW-0645">Protease</keyword>